<dbReference type="AlphaFoldDB" id="A0AAR2K0C5"/>
<dbReference type="Proteomes" id="UP001501920">
    <property type="component" value="Chromosome 17"/>
</dbReference>
<evidence type="ECO:0000313" key="7">
    <source>
        <dbReference type="Proteomes" id="UP001501920"/>
    </source>
</evidence>
<dbReference type="InterPro" id="IPR001293">
    <property type="entry name" value="Znf_TRAF"/>
</dbReference>
<evidence type="ECO:0000256" key="4">
    <source>
        <dbReference type="PROSITE-ProRule" id="PRU00207"/>
    </source>
</evidence>
<evidence type="ECO:0000256" key="1">
    <source>
        <dbReference type="ARBA" id="ARBA00022723"/>
    </source>
</evidence>
<reference evidence="6" key="2">
    <citation type="submission" date="2025-08" db="UniProtKB">
        <authorList>
            <consortium name="Ensembl"/>
        </authorList>
    </citation>
    <scope>IDENTIFICATION</scope>
</reference>
<gene>
    <name evidence="6" type="primary">XAF1</name>
</gene>
<sequence length="278" mass="31974">MTTTFFNKTEERKAALLSTSGAMDEAVDTTEELELCSHCNKEVAKVNFSMHEAHCKRFLCLCPDCDDSVPKEQLEEHRKEQHTVVRCQKCNKKMQRCKLPDHEKDECSERPQSCEFCNLELPLSALNEHTETCGSRTERCLDCKQYVMLRDQTRHAQICSPALSEDHSSNNDDSINENMKCAPTDNLQDDQKLGAYLSYDQCDLYGDLRQDLVSEEPEELPDLKFSFLTQQKKEIGAVGFGDWDQISTCPHCHLALPLRTLEWHEKKCKIFESLKLIT</sequence>
<name>A0AAR2K0C5_PYGNA</name>
<keyword evidence="7" id="KW-1185">Reference proteome</keyword>
<evidence type="ECO:0000313" key="6">
    <source>
        <dbReference type="Ensembl" id="ENSPNAP00000057768.1"/>
    </source>
</evidence>
<dbReference type="Ensembl" id="ENSPNAT00000068735.1">
    <property type="protein sequence ID" value="ENSPNAP00000057768.1"/>
    <property type="gene ID" value="ENSPNAG00000037641.1"/>
</dbReference>
<keyword evidence="1 4" id="KW-0479">Metal-binding</keyword>
<dbReference type="InterPro" id="IPR051986">
    <property type="entry name" value="Innate_Immune_Apopt_Reg"/>
</dbReference>
<dbReference type="PROSITE" id="PS50145">
    <property type="entry name" value="ZF_TRAF"/>
    <property type="match status" value="1"/>
</dbReference>
<dbReference type="PANTHER" id="PTHR16295:SF17">
    <property type="entry name" value="XIAP-ASSOCIATED FACTOR 1"/>
    <property type="match status" value="1"/>
</dbReference>
<dbReference type="InterPro" id="IPR013083">
    <property type="entry name" value="Znf_RING/FYVE/PHD"/>
</dbReference>
<dbReference type="GO" id="GO:0005739">
    <property type="term" value="C:mitochondrion"/>
    <property type="evidence" value="ECO:0007669"/>
    <property type="project" value="TreeGrafter"/>
</dbReference>
<feature type="domain" description="TRAF-type" evidence="5">
    <location>
        <begin position="51"/>
        <end position="126"/>
    </location>
</feature>
<evidence type="ECO:0000256" key="3">
    <source>
        <dbReference type="ARBA" id="ARBA00022833"/>
    </source>
</evidence>
<organism evidence="6 7">
    <name type="scientific">Pygocentrus nattereri</name>
    <name type="common">Red-bellied piranha</name>
    <dbReference type="NCBI Taxonomy" id="42514"/>
    <lineage>
        <taxon>Eukaryota</taxon>
        <taxon>Metazoa</taxon>
        <taxon>Chordata</taxon>
        <taxon>Craniata</taxon>
        <taxon>Vertebrata</taxon>
        <taxon>Euteleostomi</taxon>
        <taxon>Actinopterygii</taxon>
        <taxon>Neopterygii</taxon>
        <taxon>Teleostei</taxon>
        <taxon>Ostariophysi</taxon>
        <taxon>Characiformes</taxon>
        <taxon>Characoidei</taxon>
        <taxon>Pygocentrus</taxon>
    </lineage>
</organism>
<dbReference type="Gene3D" id="6.10.250.1730">
    <property type="match status" value="1"/>
</dbReference>
<evidence type="ECO:0000256" key="2">
    <source>
        <dbReference type="ARBA" id="ARBA00022771"/>
    </source>
</evidence>
<dbReference type="PANTHER" id="PTHR16295">
    <property type="entry name" value="TRAF-TYPE ZINC FINGER PROTEIN-RELATED"/>
    <property type="match status" value="1"/>
</dbReference>
<dbReference type="GO" id="GO:0006915">
    <property type="term" value="P:apoptotic process"/>
    <property type="evidence" value="ECO:0007669"/>
    <property type="project" value="InterPro"/>
</dbReference>
<proteinExistence type="predicted"/>
<dbReference type="Pfam" id="PF18608">
    <property type="entry name" value="XAF1_C"/>
    <property type="match status" value="1"/>
</dbReference>
<dbReference type="InterPro" id="IPR041386">
    <property type="entry name" value="XAF1_C"/>
</dbReference>
<protein>
    <recommendedName>
        <fullName evidence="5">TRAF-type domain-containing protein</fullName>
    </recommendedName>
</protein>
<accession>A0AAR2K0C5</accession>
<feature type="zinc finger region" description="TRAF-type" evidence="4">
    <location>
        <begin position="51"/>
        <end position="126"/>
    </location>
</feature>
<dbReference type="Pfam" id="PF21366">
    <property type="entry name" value="TRAFD1-XIAF1_ZnF"/>
    <property type="match status" value="1"/>
</dbReference>
<dbReference type="Gene3D" id="3.30.40.10">
    <property type="entry name" value="Zinc/RING finger domain, C3HC4 (zinc finger)"/>
    <property type="match status" value="2"/>
</dbReference>
<reference evidence="6" key="3">
    <citation type="submission" date="2025-09" db="UniProtKB">
        <authorList>
            <consortium name="Ensembl"/>
        </authorList>
    </citation>
    <scope>IDENTIFICATION</scope>
</reference>
<keyword evidence="3 4" id="KW-0862">Zinc</keyword>
<dbReference type="InterPro" id="IPR031220">
    <property type="entry name" value="XAF1_C_sf"/>
</dbReference>
<reference evidence="6 7" key="1">
    <citation type="submission" date="2020-10" db="EMBL/GenBank/DDBJ databases">
        <title>Pygocentrus nattereri (red-bellied piranha) genome, fPygNat1, primary haplotype.</title>
        <authorList>
            <person name="Myers G."/>
            <person name="Meyer A."/>
            <person name="Karagic N."/>
            <person name="Pippel M."/>
            <person name="Winkler S."/>
            <person name="Tracey A."/>
            <person name="Wood J."/>
            <person name="Formenti G."/>
            <person name="Howe K."/>
            <person name="Fedrigo O."/>
            <person name="Jarvis E.D."/>
        </authorList>
    </citation>
    <scope>NUCLEOTIDE SEQUENCE [LARGE SCALE GENOMIC DNA]</scope>
</reference>
<evidence type="ECO:0000259" key="5">
    <source>
        <dbReference type="PROSITE" id="PS50145"/>
    </source>
</evidence>
<dbReference type="GeneTree" id="ENSGT00530000063869"/>
<keyword evidence="2 4" id="KW-0863">Zinc-finger</keyword>
<dbReference type="InterPro" id="IPR049439">
    <property type="entry name" value="TRAFD1-XIAF1_Znf"/>
</dbReference>
<dbReference type="GO" id="GO:0008270">
    <property type="term" value="F:zinc ion binding"/>
    <property type="evidence" value="ECO:0007669"/>
    <property type="project" value="UniProtKB-KW"/>
</dbReference>